<dbReference type="PANTHER" id="PTHR35788">
    <property type="entry name" value="EXPORTED PROTEIN-RELATED"/>
    <property type="match status" value="1"/>
</dbReference>
<dbReference type="RefSeq" id="WP_073077119.1">
    <property type="nucleotide sequence ID" value="NZ_FQXV01000004.1"/>
</dbReference>
<dbReference type="Pfam" id="PF04294">
    <property type="entry name" value="VanW"/>
    <property type="match status" value="1"/>
</dbReference>
<proteinExistence type="predicted"/>
<protein>
    <submittedName>
        <fullName evidence="1">VanW like protein</fullName>
    </submittedName>
</protein>
<keyword evidence="2" id="KW-1185">Reference proteome</keyword>
<dbReference type="EMBL" id="FQXV01000004">
    <property type="protein sequence ID" value="SHH91302.1"/>
    <property type="molecule type" value="Genomic_DNA"/>
</dbReference>
<evidence type="ECO:0000313" key="2">
    <source>
        <dbReference type="Proteomes" id="UP000183995"/>
    </source>
</evidence>
<name>A0A1M5WV87_9FIRM</name>
<dbReference type="InterPro" id="IPR052913">
    <property type="entry name" value="Glycopeptide_resist_protein"/>
</dbReference>
<dbReference type="AlphaFoldDB" id="A0A1M5WV87"/>
<reference evidence="1 2" key="1">
    <citation type="submission" date="2016-11" db="EMBL/GenBank/DDBJ databases">
        <authorList>
            <person name="Jaros S."/>
            <person name="Januszkiewicz K."/>
            <person name="Wedrychowicz H."/>
        </authorList>
    </citation>
    <scope>NUCLEOTIDE SEQUENCE [LARGE SCALE GENOMIC DNA]</scope>
    <source>
        <strain evidence="1 2">DSM 10068</strain>
    </source>
</reference>
<organism evidence="1 2">
    <name type="scientific">Sporobacter termitidis DSM 10068</name>
    <dbReference type="NCBI Taxonomy" id="1123282"/>
    <lineage>
        <taxon>Bacteria</taxon>
        <taxon>Bacillati</taxon>
        <taxon>Bacillota</taxon>
        <taxon>Clostridia</taxon>
        <taxon>Eubacteriales</taxon>
        <taxon>Oscillospiraceae</taxon>
        <taxon>Sporobacter</taxon>
    </lineage>
</organism>
<dbReference type="PANTHER" id="PTHR35788:SF1">
    <property type="entry name" value="EXPORTED PROTEIN"/>
    <property type="match status" value="1"/>
</dbReference>
<dbReference type="InterPro" id="IPR007391">
    <property type="entry name" value="Vancomycin_resist_VanW"/>
</dbReference>
<accession>A0A1M5WV87</accession>
<evidence type="ECO:0000313" key="1">
    <source>
        <dbReference type="EMBL" id="SHH91302.1"/>
    </source>
</evidence>
<sequence>MSVTAGCLTGGAGAGAVPAELSGRPGFDPFLRASLLSGPTTQVPWQNDPAFNAAKKENGCTALLAAYKTVLRDPLPGEEGNVHLAARYIRGALVPPGETFSQNETAGPYTAERGYDSGPTYMGTLYSETIGGGVCKIASTLFNVAVLSDLAIVERHTHSMPVPYVPYGQDATVYYGAKDLKFKNTTGAPILIWAEGIDNILYIGFYGQSVPPELVWHHDVLNVYRAPVVYRDNTKLPKGTEHVLHEGMDGAAIRSWITRFHSDGTSDVREMGTHYYNPLSWIIERNN</sequence>
<gene>
    <name evidence="1" type="ORF">SAMN02745823_01398</name>
</gene>
<dbReference type="Proteomes" id="UP000183995">
    <property type="component" value="Unassembled WGS sequence"/>
</dbReference>